<gene>
    <name evidence="3" type="ORF">M6D89_14655</name>
</gene>
<comment type="similarity">
    <text evidence="1">Belongs to the short-chain dehydrogenases/reductases (SDR) family.</text>
</comment>
<name>A0A9X2I550_9GAMM</name>
<dbReference type="EMBL" id="JAMFTH010000005">
    <property type="protein sequence ID" value="MCP8900545.1"/>
    <property type="molecule type" value="Genomic_DNA"/>
</dbReference>
<dbReference type="PROSITE" id="PS00061">
    <property type="entry name" value="ADH_SHORT"/>
    <property type="match status" value="1"/>
</dbReference>
<dbReference type="RefSeq" id="WP_253968832.1">
    <property type="nucleotide sequence ID" value="NZ_JAMFTH010000005.1"/>
</dbReference>
<evidence type="ECO:0000256" key="2">
    <source>
        <dbReference type="ARBA" id="ARBA00023002"/>
    </source>
</evidence>
<dbReference type="Proteomes" id="UP001139319">
    <property type="component" value="Unassembled WGS sequence"/>
</dbReference>
<protein>
    <submittedName>
        <fullName evidence="3">SDR family oxidoreductase</fullName>
    </submittedName>
</protein>
<keyword evidence="2" id="KW-0560">Oxidoreductase</keyword>
<dbReference type="InterPro" id="IPR002347">
    <property type="entry name" value="SDR_fam"/>
</dbReference>
<accession>A0A9X2I550</accession>
<keyword evidence="4" id="KW-1185">Reference proteome</keyword>
<reference evidence="3" key="2">
    <citation type="submission" date="2023-01" db="EMBL/GenBank/DDBJ databases">
        <title>Gilvimarinus xylanilyticus HB14 isolated from Caulerpa lentillifera aquaculture base in Hainan, China.</title>
        <authorList>
            <person name="Zhang Y.-J."/>
        </authorList>
    </citation>
    <scope>NUCLEOTIDE SEQUENCE</scope>
    <source>
        <strain evidence="3">HB14</strain>
    </source>
</reference>
<dbReference type="PANTHER" id="PTHR43639:SF1">
    <property type="entry name" value="SHORT-CHAIN DEHYDROGENASE_REDUCTASE FAMILY PROTEIN"/>
    <property type="match status" value="1"/>
</dbReference>
<reference evidence="3" key="1">
    <citation type="submission" date="2022-05" db="EMBL/GenBank/DDBJ databases">
        <authorList>
            <person name="Sun H.-N."/>
        </authorList>
    </citation>
    <scope>NUCLEOTIDE SEQUENCE</scope>
    <source>
        <strain evidence="3">HB14</strain>
    </source>
</reference>
<evidence type="ECO:0000256" key="1">
    <source>
        <dbReference type="ARBA" id="ARBA00006484"/>
    </source>
</evidence>
<dbReference type="SUPFAM" id="SSF51735">
    <property type="entry name" value="NAD(P)-binding Rossmann-fold domains"/>
    <property type="match status" value="1"/>
</dbReference>
<dbReference type="CDD" id="cd05233">
    <property type="entry name" value="SDR_c"/>
    <property type="match status" value="1"/>
</dbReference>
<dbReference type="Pfam" id="PF13561">
    <property type="entry name" value="adh_short_C2"/>
    <property type="match status" value="1"/>
</dbReference>
<organism evidence="3 4">
    <name type="scientific">Gilvimarinus xylanilyticus</name>
    <dbReference type="NCBI Taxonomy" id="2944139"/>
    <lineage>
        <taxon>Bacteria</taxon>
        <taxon>Pseudomonadati</taxon>
        <taxon>Pseudomonadota</taxon>
        <taxon>Gammaproteobacteria</taxon>
        <taxon>Cellvibrionales</taxon>
        <taxon>Cellvibrionaceae</taxon>
        <taxon>Gilvimarinus</taxon>
    </lineage>
</organism>
<dbReference type="PRINTS" id="PR00081">
    <property type="entry name" value="GDHRDH"/>
</dbReference>
<proteinExistence type="inferred from homology"/>
<dbReference type="InterPro" id="IPR020904">
    <property type="entry name" value="Sc_DH/Rdtase_CS"/>
</dbReference>
<evidence type="ECO:0000313" key="4">
    <source>
        <dbReference type="Proteomes" id="UP001139319"/>
    </source>
</evidence>
<evidence type="ECO:0000313" key="3">
    <source>
        <dbReference type="EMBL" id="MCP8900545.1"/>
    </source>
</evidence>
<dbReference type="GO" id="GO:0016491">
    <property type="term" value="F:oxidoreductase activity"/>
    <property type="evidence" value="ECO:0007669"/>
    <property type="project" value="UniProtKB-KW"/>
</dbReference>
<sequence>MSPTPERTLYPSLKGQTVFITGGATGIGACMVEAFLYQGCRVGFVDIAATDGKQLCREMEIKYPGAVIFIPCDVTDVPALRDAIQTVETELGTIAVLINNVANDKRCDPRSLSDESWHSSLAVNLDAAFFTTRAIAPGMTKRGGGSIINFSSINAVLGPAQMPSYVTAKAGLLGLTRALASDFASDNIRVNAIIPGWVATDKQLEKWLSPEKEAEWMDSVRLKRRLMPADVANMALFLASSDASMITGQQFVVDGGRL</sequence>
<dbReference type="FunFam" id="3.40.50.720:FF:000084">
    <property type="entry name" value="Short-chain dehydrogenase reductase"/>
    <property type="match status" value="1"/>
</dbReference>
<dbReference type="PANTHER" id="PTHR43639">
    <property type="entry name" value="OXIDOREDUCTASE, SHORT-CHAIN DEHYDROGENASE/REDUCTASE FAMILY (AFU_ORTHOLOGUE AFUA_5G02870)"/>
    <property type="match status" value="1"/>
</dbReference>
<dbReference type="Gene3D" id="3.40.50.720">
    <property type="entry name" value="NAD(P)-binding Rossmann-like Domain"/>
    <property type="match status" value="1"/>
</dbReference>
<dbReference type="AlphaFoldDB" id="A0A9X2I550"/>
<dbReference type="PRINTS" id="PR00080">
    <property type="entry name" value="SDRFAMILY"/>
</dbReference>
<dbReference type="InterPro" id="IPR036291">
    <property type="entry name" value="NAD(P)-bd_dom_sf"/>
</dbReference>
<comment type="caution">
    <text evidence="3">The sequence shown here is derived from an EMBL/GenBank/DDBJ whole genome shotgun (WGS) entry which is preliminary data.</text>
</comment>
<dbReference type="PROSITE" id="PS51257">
    <property type="entry name" value="PROKAR_LIPOPROTEIN"/>
    <property type="match status" value="1"/>
</dbReference>